<dbReference type="EMBL" id="JARK01000204">
    <property type="protein sequence ID" value="EYC40603.1"/>
    <property type="molecule type" value="Genomic_DNA"/>
</dbReference>
<sequence>MALPPYTTELMNAAEVEDKRRKWIKMVLLSTGGSGCERQTRKSGINAVDCVSILNNAFIFLKKDDFSILFWISKWRIVLG</sequence>
<dbReference type="AlphaFoldDB" id="A0A016WNM5"/>
<dbReference type="Proteomes" id="UP000024635">
    <property type="component" value="Unassembled WGS sequence"/>
</dbReference>
<gene>
    <name evidence="1" type="primary">Acey_s0604.g542</name>
    <name evidence="1" type="ORF">Y032_0604g542</name>
</gene>
<evidence type="ECO:0000313" key="2">
    <source>
        <dbReference type="Proteomes" id="UP000024635"/>
    </source>
</evidence>
<reference evidence="2" key="1">
    <citation type="journal article" date="2015" name="Nat. Genet.">
        <title>The genome and transcriptome of the zoonotic hookworm Ancylostoma ceylanicum identify infection-specific gene families.</title>
        <authorList>
            <person name="Schwarz E.M."/>
            <person name="Hu Y."/>
            <person name="Antoshechkin I."/>
            <person name="Miller M.M."/>
            <person name="Sternberg P.W."/>
            <person name="Aroian R.V."/>
        </authorList>
    </citation>
    <scope>NUCLEOTIDE SEQUENCE</scope>
    <source>
        <strain evidence="2">HY135</strain>
    </source>
</reference>
<evidence type="ECO:0000313" key="1">
    <source>
        <dbReference type="EMBL" id="EYC40603.1"/>
    </source>
</evidence>
<proteinExistence type="predicted"/>
<protein>
    <submittedName>
        <fullName evidence="1">Uncharacterized protein</fullName>
    </submittedName>
</protein>
<keyword evidence="2" id="KW-1185">Reference proteome</keyword>
<organism evidence="1 2">
    <name type="scientific">Ancylostoma ceylanicum</name>
    <dbReference type="NCBI Taxonomy" id="53326"/>
    <lineage>
        <taxon>Eukaryota</taxon>
        <taxon>Metazoa</taxon>
        <taxon>Ecdysozoa</taxon>
        <taxon>Nematoda</taxon>
        <taxon>Chromadorea</taxon>
        <taxon>Rhabditida</taxon>
        <taxon>Rhabditina</taxon>
        <taxon>Rhabditomorpha</taxon>
        <taxon>Strongyloidea</taxon>
        <taxon>Ancylostomatidae</taxon>
        <taxon>Ancylostomatinae</taxon>
        <taxon>Ancylostoma</taxon>
    </lineage>
</organism>
<comment type="caution">
    <text evidence="1">The sequence shown here is derived from an EMBL/GenBank/DDBJ whole genome shotgun (WGS) entry which is preliminary data.</text>
</comment>
<accession>A0A016WNM5</accession>
<name>A0A016WNM5_9BILA</name>